<dbReference type="EMBL" id="JAIQCV010000009">
    <property type="protein sequence ID" value="KAH1063896.1"/>
    <property type="molecule type" value="Genomic_DNA"/>
</dbReference>
<sequence length="85" mass="9833">MEIKIHFLAFKKIKKPNLGPILLFWTISRIKEINVSNLENLGPRNQILQPRHIGFHVMGIIFKHFLTKISFLEGELEPLKGVVDS</sequence>
<dbReference type="Proteomes" id="UP000828251">
    <property type="component" value="Unassembled WGS sequence"/>
</dbReference>
<organism evidence="1 2">
    <name type="scientific">Gossypium stocksii</name>
    <dbReference type="NCBI Taxonomy" id="47602"/>
    <lineage>
        <taxon>Eukaryota</taxon>
        <taxon>Viridiplantae</taxon>
        <taxon>Streptophyta</taxon>
        <taxon>Embryophyta</taxon>
        <taxon>Tracheophyta</taxon>
        <taxon>Spermatophyta</taxon>
        <taxon>Magnoliopsida</taxon>
        <taxon>eudicotyledons</taxon>
        <taxon>Gunneridae</taxon>
        <taxon>Pentapetalae</taxon>
        <taxon>rosids</taxon>
        <taxon>malvids</taxon>
        <taxon>Malvales</taxon>
        <taxon>Malvaceae</taxon>
        <taxon>Malvoideae</taxon>
        <taxon>Gossypium</taxon>
    </lineage>
</organism>
<gene>
    <name evidence="1" type="ORF">J1N35_028883</name>
</gene>
<protein>
    <submittedName>
        <fullName evidence="1">Uncharacterized protein</fullName>
    </submittedName>
</protein>
<accession>A0A9D3UX22</accession>
<reference evidence="1 2" key="1">
    <citation type="journal article" date="2021" name="Plant Biotechnol. J.">
        <title>Multi-omics assisted identification of the key and species-specific regulatory components of drought-tolerant mechanisms in Gossypium stocksii.</title>
        <authorList>
            <person name="Yu D."/>
            <person name="Ke L."/>
            <person name="Zhang D."/>
            <person name="Wu Y."/>
            <person name="Sun Y."/>
            <person name="Mei J."/>
            <person name="Sun J."/>
            <person name="Sun Y."/>
        </authorList>
    </citation>
    <scope>NUCLEOTIDE SEQUENCE [LARGE SCALE GENOMIC DNA]</scope>
    <source>
        <strain evidence="2">cv. E1</strain>
        <tissue evidence="1">Leaf</tissue>
    </source>
</reference>
<name>A0A9D3UX22_9ROSI</name>
<keyword evidence="2" id="KW-1185">Reference proteome</keyword>
<evidence type="ECO:0000313" key="1">
    <source>
        <dbReference type="EMBL" id="KAH1063896.1"/>
    </source>
</evidence>
<evidence type="ECO:0000313" key="2">
    <source>
        <dbReference type="Proteomes" id="UP000828251"/>
    </source>
</evidence>
<comment type="caution">
    <text evidence="1">The sequence shown here is derived from an EMBL/GenBank/DDBJ whole genome shotgun (WGS) entry which is preliminary data.</text>
</comment>
<dbReference type="AlphaFoldDB" id="A0A9D3UX22"/>
<proteinExistence type="predicted"/>